<dbReference type="EMBL" id="CP003364">
    <property type="protein sequence ID" value="AGA26760.1"/>
    <property type="molecule type" value="Genomic_DNA"/>
</dbReference>
<evidence type="ECO:0000313" key="2">
    <source>
        <dbReference type="EMBL" id="AGA26760.1"/>
    </source>
</evidence>
<keyword evidence="3" id="KW-1185">Reference proteome</keyword>
<dbReference type="InterPro" id="IPR011518">
    <property type="entry name" value="Transposase_36"/>
</dbReference>
<reference evidence="2 3" key="1">
    <citation type="submission" date="2012-02" db="EMBL/GenBank/DDBJ databases">
        <title>Complete sequence of chromosome of Singulisphaera acidiphila DSM 18658.</title>
        <authorList>
            <consortium name="US DOE Joint Genome Institute (JGI-PGF)"/>
            <person name="Lucas S."/>
            <person name="Copeland A."/>
            <person name="Lapidus A."/>
            <person name="Glavina del Rio T."/>
            <person name="Dalin E."/>
            <person name="Tice H."/>
            <person name="Bruce D."/>
            <person name="Goodwin L."/>
            <person name="Pitluck S."/>
            <person name="Peters L."/>
            <person name="Ovchinnikova G."/>
            <person name="Chertkov O."/>
            <person name="Kyrpides N."/>
            <person name="Mavromatis K."/>
            <person name="Ivanova N."/>
            <person name="Brettin T."/>
            <person name="Detter J.C."/>
            <person name="Han C."/>
            <person name="Larimer F."/>
            <person name="Land M."/>
            <person name="Hauser L."/>
            <person name="Markowitz V."/>
            <person name="Cheng J.-F."/>
            <person name="Hugenholtz P."/>
            <person name="Woyke T."/>
            <person name="Wu D."/>
            <person name="Tindall B."/>
            <person name="Pomrenke H."/>
            <person name="Brambilla E."/>
            <person name="Klenk H.-P."/>
            <person name="Eisen J.A."/>
        </authorList>
    </citation>
    <scope>NUCLEOTIDE SEQUENCE [LARGE SCALE GENOMIC DNA]</scope>
    <source>
        <strain evidence="3">ATCC BAA-1392 / DSM 18658 / VKM B-2454 / MOB10</strain>
    </source>
</reference>
<dbReference type="NCBIfam" id="NF033519">
    <property type="entry name" value="transpos_ISAzo13"/>
    <property type="match status" value="1"/>
</dbReference>
<dbReference type="eggNOG" id="COG1609">
    <property type="taxonomic scope" value="Bacteria"/>
</dbReference>
<dbReference type="STRING" id="886293.Sinac_2449"/>
<sequence>MEWKTSKVNKRNRAKNRKSAKIRMRMCAQVLIFNSHSVRCESGDLMVPKMIDVESAIKARFDLLSPLLNERTRRLISAAEAGVLGRGGITIVSRVTGVSRRAIAAGLAELRSRDSSARGRIRRPGGGRRRRTVDDATLEHDLEHLINPVSKGDLASPLRWTCASVRTLSAELIRMGHATSHRMVAELLHSSGYSLQSKRKRVEGQGLGSRDAQFEFINLKVNEALRTGQPVIMVEAMTRELADQPKARGKSAAADDDHGPVQVSHPAISASGSCDPDAACEHAIAHGKGRSGVLVDRDMAEFAVEVIQHWWHSMGRAIFPHPQRLLVIADIDGGDESTSRLWRTGLQKLSDETNLVISIHHFPPATTRWSHIEHRLVATISPHLRNKPGVSHDVVVNLIVAAPAGTDSGENRERANEGLPRGAELSYTEIENLLLTADGLHGGWNDSIRPTPKSH</sequence>
<gene>
    <name evidence="2" type="ordered locus">Sinac_2449</name>
</gene>
<feature type="compositionally biased region" description="Basic residues" evidence="1">
    <location>
        <begin position="7"/>
        <end position="20"/>
    </location>
</feature>
<evidence type="ECO:0000313" key="3">
    <source>
        <dbReference type="Proteomes" id="UP000010798"/>
    </source>
</evidence>
<feature type="region of interest" description="Disordered" evidence="1">
    <location>
        <begin position="1"/>
        <end position="20"/>
    </location>
</feature>
<protein>
    <submittedName>
        <fullName evidence="2">Rhodopirellula transposase</fullName>
    </submittedName>
</protein>
<proteinExistence type="predicted"/>
<dbReference type="RefSeq" id="WP_015245912.1">
    <property type="nucleotide sequence ID" value="NC_019892.1"/>
</dbReference>
<dbReference type="Pfam" id="PF07592">
    <property type="entry name" value="DDE_Tnp_ISAZ013"/>
    <property type="match status" value="1"/>
</dbReference>
<dbReference type="HOGENOM" id="CLU_024793_0_0_0"/>
<name>L0DD21_SINAD</name>
<dbReference type="Proteomes" id="UP000010798">
    <property type="component" value="Chromosome"/>
</dbReference>
<dbReference type="AlphaFoldDB" id="L0DD21"/>
<dbReference type="KEGG" id="saci:Sinac_2449"/>
<accession>L0DD21</accession>
<evidence type="ECO:0000256" key="1">
    <source>
        <dbReference type="SAM" id="MobiDB-lite"/>
    </source>
</evidence>
<organism evidence="2 3">
    <name type="scientific">Singulisphaera acidiphila (strain ATCC BAA-1392 / DSM 18658 / VKM B-2454 / MOB10)</name>
    <dbReference type="NCBI Taxonomy" id="886293"/>
    <lineage>
        <taxon>Bacteria</taxon>
        <taxon>Pseudomonadati</taxon>
        <taxon>Planctomycetota</taxon>
        <taxon>Planctomycetia</taxon>
        <taxon>Isosphaerales</taxon>
        <taxon>Isosphaeraceae</taxon>
        <taxon>Singulisphaera</taxon>
    </lineage>
</organism>
<feature type="region of interest" description="Disordered" evidence="1">
    <location>
        <begin position="244"/>
        <end position="269"/>
    </location>
</feature>